<feature type="domain" description="HTH tetR-type" evidence="5">
    <location>
        <begin position="10"/>
        <end position="70"/>
    </location>
</feature>
<evidence type="ECO:0000313" key="6">
    <source>
        <dbReference type="EMBL" id="QIR15938.1"/>
    </source>
</evidence>
<dbReference type="PANTHER" id="PTHR30055">
    <property type="entry name" value="HTH-TYPE TRANSCRIPTIONAL REGULATOR RUTR"/>
    <property type="match status" value="1"/>
</dbReference>
<dbReference type="KEGG" id="saes:HBH39_16870"/>
<reference evidence="6 7" key="1">
    <citation type="submission" date="2020-03" db="EMBL/GenBank/DDBJ databases">
        <title>Complete genome sequence of Shewanella sp.</title>
        <authorList>
            <person name="Kim Y.-S."/>
            <person name="Kim S.-J."/>
            <person name="Jung H.-K."/>
            <person name="Kim K.-H."/>
        </authorList>
    </citation>
    <scope>NUCLEOTIDE SEQUENCE [LARGE SCALE GENOMIC DNA]</scope>
    <source>
        <strain evidence="6 7">PN3F2</strain>
    </source>
</reference>
<dbReference type="InterPro" id="IPR001647">
    <property type="entry name" value="HTH_TetR"/>
</dbReference>
<name>A0A6G9QNF5_9GAMM</name>
<keyword evidence="2 4" id="KW-0238">DNA-binding</keyword>
<dbReference type="PROSITE" id="PS50977">
    <property type="entry name" value="HTH_TETR_2"/>
    <property type="match status" value="1"/>
</dbReference>
<dbReference type="InterPro" id="IPR023772">
    <property type="entry name" value="DNA-bd_HTH_TetR-type_CS"/>
</dbReference>
<accession>A0A6G9QNF5</accession>
<sequence>MTVEKKTLSQQKREAIVEAAKCMFNKLGVAATSMDKLAEEAKVSKRTVYNHFATKDALVMHLLRELWFKGTASNQGQYLSGQPLFEQLSAIIFTEIQFINSQEHIDMARVAIGHLFYNSEEMSREIEKIRQHETALLRWIKAAALDGKINIEDAKFANEQLLHLIKGQCFWPQILICQPLLNDEQRKHLADESAKMFLSRYQVTQ</sequence>
<dbReference type="PRINTS" id="PR00455">
    <property type="entry name" value="HTHTETR"/>
</dbReference>
<evidence type="ECO:0000256" key="4">
    <source>
        <dbReference type="PROSITE-ProRule" id="PRU00335"/>
    </source>
</evidence>
<dbReference type="FunFam" id="1.10.10.60:FF:000141">
    <property type="entry name" value="TetR family transcriptional regulator"/>
    <property type="match status" value="1"/>
</dbReference>
<evidence type="ECO:0000259" key="5">
    <source>
        <dbReference type="PROSITE" id="PS50977"/>
    </source>
</evidence>
<dbReference type="InterPro" id="IPR009057">
    <property type="entry name" value="Homeodomain-like_sf"/>
</dbReference>
<feature type="DNA-binding region" description="H-T-H motif" evidence="4">
    <location>
        <begin position="33"/>
        <end position="52"/>
    </location>
</feature>
<evidence type="ECO:0000256" key="2">
    <source>
        <dbReference type="ARBA" id="ARBA00023125"/>
    </source>
</evidence>
<keyword evidence="7" id="KW-1185">Reference proteome</keyword>
<gene>
    <name evidence="6" type="ORF">HBH39_16870</name>
</gene>
<keyword evidence="3" id="KW-0804">Transcription</keyword>
<dbReference type="GO" id="GO:0000976">
    <property type="term" value="F:transcription cis-regulatory region binding"/>
    <property type="evidence" value="ECO:0007669"/>
    <property type="project" value="TreeGrafter"/>
</dbReference>
<dbReference type="Gene3D" id="1.10.357.10">
    <property type="entry name" value="Tetracycline Repressor, domain 2"/>
    <property type="match status" value="1"/>
</dbReference>
<proteinExistence type="predicted"/>
<dbReference type="InterPro" id="IPR039536">
    <property type="entry name" value="TetR_C_Proteobacteria"/>
</dbReference>
<dbReference type="Pfam" id="PF00440">
    <property type="entry name" value="TetR_N"/>
    <property type="match status" value="1"/>
</dbReference>
<dbReference type="Pfam" id="PF14246">
    <property type="entry name" value="TetR_C_7"/>
    <property type="match status" value="1"/>
</dbReference>
<dbReference type="AlphaFoldDB" id="A0A6G9QNF5"/>
<dbReference type="Proteomes" id="UP000502608">
    <property type="component" value="Chromosome"/>
</dbReference>
<dbReference type="SUPFAM" id="SSF46689">
    <property type="entry name" value="Homeodomain-like"/>
    <property type="match status" value="1"/>
</dbReference>
<evidence type="ECO:0000256" key="3">
    <source>
        <dbReference type="ARBA" id="ARBA00023163"/>
    </source>
</evidence>
<dbReference type="RefSeq" id="WP_167679794.1">
    <property type="nucleotide sequence ID" value="NZ_CP050313.1"/>
</dbReference>
<protein>
    <submittedName>
        <fullName evidence="6">TetR/AcrR family transcriptional regulator</fullName>
    </submittedName>
</protein>
<dbReference type="EMBL" id="CP050313">
    <property type="protein sequence ID" value="QIR15938.1"/>
    <property type="molecule type" value="Genomic_DNA"/>
</dbReference>
<dbReference type="InterPro" id="IPR050109">
    <property type="entry name" value="HTH-type_TetR-like_transc_reg"/>
</dbReference>
<organism evidence="6 7">
    <name type="scientific">Shewanella aestuarii</name>
    <dbReference type="NCBI Taxonomy" id="1028752"/>
    <lineage>
        <taxon>Bacteria</taxon>
        <taxon>Pseudomonadati</taxon>
        <taxon>Pseudomonadota</taxon>
        <taxon>Gammaproteobacteria</taxon>
        <taxon>Alteromonadales</taxon>
        <taxon>Shewanellaceae</taxon>
        <taxon>Shewanella</taxon>
    </lineage>
</organism>
<evidence type="ECO:0000256" key="1">
    <source>
        <dbReference type="ARBA" id="ARBA00023015"/>
    </source>
</evidence>
<keyword evidence="1" id="KW-0805">Transcription regulation</keyword>
<dbReference type="GO" id="GO:0003700">
    <property type="term" value="F:DNA-binding transcription factor activity"/>
    <property type="evidence" value="ECO:0007669"/>
    <property type="project" value="TreeGrafter"/>
</dbReference>
<dbReference type="PROSITE" id="PS01081">
    <property type="entry name" value="HTH_TETR_1"/>
    <property type="match status" value="1"/>
</dbReference>
<dbReference type="Gene3D" id="1.10.10.60">
    <property type="entry name" value="Homeodomain-like"/>
    <property type="match status" value="1"/>
</dbReference>
<evidence type="ECO:0000313" key="7">
    <source>
        <dbReference type="Proteomes" id="UP000502608"/>
    </source>
</evidence>
<dbReference type="PANTHER" id="PTHR30055:SF224">
    <property type="entry name" value="TRANSCRIPTIONAL REGULATOR TETR FAMILY"/>
    <property type="match status" value="1"/>
</dbReference>